<feature type="binding site" evidence="13">
    <location>
        <begin position="118"/>
        <end position="120"/>
    </location>
    <ligand>
        <name>thiamine diphosphate</name>
        <dbReference type="ChEBI" id="CHEBI:58937"/>
    </ligand>
</feature>
<feature type="binding site" evidence="12">
    <location>
        <position position="359"/>
    </location>
    <ligand>
        <name>substrate</name>
    </ligand>
</feature>
<feature type="domain" description="Transketolase-like pyrimidine-binding" evidence="17">
    <location>
        <begin position="356"/>
        <end position="527"/>
    </location>
</feature>
<dbReference type="SUPFAM" id="SSF52518">
    <property type="entry name" value="Thiamin diphosphate-binding fold (THDP-binding)"/>
    <property type="match status" value="2"/>
</dbReference>
<dbReference type="CDD" id="cd02012">
    <property type="entry name" value="TPP_TK"/>
    <property type="match status" value="1"/>
</dbReference>
<dbReference type="PROSITE" id="PS00802">
    <property type="entry name" value="TRANSKETOLASE_2"/>
    <property type="match status" value="1"/>
</dbReference>
<evidence type="ECO:0000256" key="15">
    <source>
        <dbReference type="PIRSR" id="PIRSR605478-5"/>
    </source>
</evidence>
<sequence length="670" mass="71552">MRMFNEKDLLAVNTLRTLSVDQIEAANSGHPGLPMGAAPMAYALWAGHLNVNAKDSDWLNRDRFILSAGHGSALLYSLLHTAGFDVSIDDLKNFRQLGSKTPGHPEVGHTHGVEATSGPLGQGIATAVGMAMAEAHLGATYNTPDFPVIDHYTYALCGDGDLMEGVAYEACSLAGKLQLGKLVVLYDSNDISLDGDLSQAFVENVKDRFEAQGWHYLRVEDGNDLNAISAAIEAAKAHTSQPTIIEIKTVIGFGSKNEGTAKVHGAPLGSEDWAATKAKYGWNYPAFTVPEEAAQLFAEKVQARGAKANEAWNQLFEAYKAAHPEKAAALVAAFQGKLPEGYDAGLKLVGPETAADASRNSSFKAIQALGQGVPFLWGGSADLSGSNKTMNSQEQDFMPDNYAGRNIWFGVREFGMAAAMNGVALHGGSKIYGGTFFVFTDYLKAAVRLAALSQLPVIYVMTHDSIAVGEDGPTHEPIEQLAAFRALPNLNVFRPADVNETYVAWKVALEEQTRPSMLVLTRQNLPVLANSQSLAEEGVRKGAYVVSPAQGQVPAGLLLASGSEVALAVAAQAKLREEHGVDVSVVSFPAFNRFDEQDAAYKESVLPNAVRNRLSVEMASTFGWQKYVGLDGVTVGIDGFGASGPADQVMAQFGFTVDNVVARYLEAFAK</sequence>
<feature type="binding site" evidence="12">
    <location>
        <position position="471"/>
    </location>
    <ligand>
        <name>substrate</name>
    </ligand>
</feature>
<evidence type="ECO:0000256" key="5">
    <source>
        <dbReference type="ARBA" id="ARBA00022679"/>
    </source>
</evidence>
<feature type="binding site" evidence="12">
    <location>
        <position position="264"/>
    </location>
    <ligand>
        <name>substrate</name>
    </ligand>
</feature>
<dbReference type="InterPro" id="IPR029061">
    <property type="entry name" value="THDP-binding"/>
</dbReference>
<dbReference type="PANTHER" id="PTHR43522">
    <property type="entry name" value="TRANSKETOLASE"/>
    <property type="match status" value="1"/>
</dbReference>
<evidence type="ECO:0000313" key="19">
    <source>
        <dbReference type="Proteomes" id="UP000019050"/>
    </source>
</evidence>
<feature type="binding site" evidence="12">
    <location>
        <position position="475"/>
    </location>
    <ligand>
        <name>substrate</name>
    </ligand>
</feature>
<evidence type="ECO:0000256" key="8">
    <source>
        <dbReference type="ARBA" id="ARBA00023052"/>
    </source>
</evidence>
<evidence type="ECO:0000256" key="7">
    <source>
        <dbReference type="ARBA" id="ARBA00022842"/>
    </source>
</evidence>
<dbReference type="SUPFAM" id="SSF52922">
    <property type="entry name" value="TK C-terminal domain-like"/>
    <property type="match status" value="1"/>
</dbReference>
<evidence type="ECO:0000256" key="2">
    <source>
        <dbReference type="ARBA" id="ARBA00011738"/>
    </source>
</evidence>
<keyword evidence="16" id="KW-0106">Calcium</keyword>
<evidence type="ECO:0000256" key="12">
    <source>
        <dbReference type="PIRSR" id="PIRSR605478-2"/>
    </source>
</evidence>
<dbReference type="Pfam" id="PF22613">
    <property type="entry name" value="Transketolase_C_1"/>
    <property type="match status" value="1"/>
</dbReference>
<dbReference type="Pfam" id="PF02779">
    <property type="entry name" value="Transket_pyr"/>
    <property type="match status" value="1"/>
</dbReference>
<dbReference type="CDD" id="cd07033">
    <property type="entry name" value="TPP_PYR_DXS_TK_like"/>
    <property type="match status" value="1"/>
</dbReference>
<name>W1Q412_ABIDE</name>
<dbReference type="SMART" id="SM00861">
    <property type="entry name" value="Transket_pyr"/>
    <property type="match status" value="1"/>
</dbReference>
<dbReference type="Proteomes" id="UP000019050">
    <property type="component" value="Unassembled WGS sequence"/>
</dbReference>
<evidence type="ECO:0000256" key="9">
    <source>
        <dbReference type="ARBA" id="ARBA00049473"/>
    </source>
</evidence>
<feature type="binding site" evidence="12">
    <location>
        <position position="522"/>
    </location>
    <ligand>
        <name>substrate</name>
    </ligand>
</feature>
<dbReference type="GO" id="GO:0004802">
    <property type="term" value="F:transketolase activity"/>
    <property type="evidence" value="ECO:0007669"/>
    <property type="project" value="UniProtKB-UniRule"/>
</dbReference>
<evidence type="ECO:0000256" key="11">
    <source>
        <dbReference type="PIRSR" id="PIRSR605478-1"/>
    </source>
</evidence>
<dbReference type="GO" id="GO:0005829">
    <property type="term" value="C:cytosol"/>
    <property type="evidence" value="ECO:0007669"/>
    <property type="project" value="TreeGrafter"/>
</dbReference>
<feature type="site" description="Important for catalytic activity" evidence="15">
    <location>
        <position position="30"/>
    </location>
</feature>
<dbReference type="GO" id="GO:0006098">
    <property type="term" value="P:pentose-phosphate shunt"/>
    <property type="evidence" value="ECO:0007669"/>
    <property type="project" value="TreeGrafter"/>
</dbReference>
<dbReference type="InterPro" id="IPR055152">
    <property type="entry name" value="Transketolase-like_C_2"/>
</dbReference>
<feature type="binding site" evidence="14">
    <location>
        <position position="159"/>
    </location>
    <ligand>
        <name>Mg(2+)</name>
        <dbReference type="ChEBI" id="CHEBI:18420"/>
    </ligand>
</feature>
<evidence type="ECO:0000313" key="18">
    <source>
        <dbReference type="EMBL" id="ESK65970.1"/>
    </source>
</evidence>
<feature type="binding site" evidence="12">
    <location>
        <position position="30"/>
    </location>
    <ligand>
        <name>substrate</name>
    </ligand>
</feature>
<comment type="catalytic activity">
    <reaction evidence="9 16">
        <text>D-sedoheptulose 7-phosphate + D-glyceraldehyde 3-phosphate = aldehydo-D-ribose 5-phosphate + D-xylulose 5-phosphate</text>
        <dbReference type="Rhea" id="RHEA:10508"/>
        <dbReference type="ChEBI" id="CHEBI:57483"/>
        <dbReference type="ChEBI" id="CHEBI:57737"/>
        <dbReference type="ChEBI" id="CHEBI:58273"/>
        <dbReference type="ChEBI" id="CHEBI:59776"/>
        <dbReference type="EC" id="2.2.1.1"/>
    </reaction>
</comment>
<dbReference type="InterPro" id="IPR033247">
    <property type="entry name" value="Transketolase_fam"/>
</dbReference>
<feature type="binding site" evidence="12">
    <location>
        <position position="386"/>
    </location>
    <ligand>
        <name>substrate</name>
    </ligand>
</feature>
<keyword evidence="6 14" id="KW-0479">Metal-binding</keyword>
<gene>
    <name evidence="18" type="ORF">GCWU000182_000704</name>
</gene>
<dbReference type="GO" id="GO:0046872">
    <property type="term" value="F:metal ion binding"/>
    <property type="evidence" value="ECO:0007669"/>
    <property type="project" value="UniProtKB-KW"/>
</dbReference>
<evidence type="ECO:0000256" key="13">
    <source>
        <dbReference type="PIRSR" id="PIRSR605478-3"/>
    </source>
</evidence>
<dbReference type="STRING" id="592010.GCWU000182_000704"/>
<proteinExistence type="inferred from homology"/>
<feature type="binding site" evidence="14">
    <location>
        <position position="189"/>
    </location>
    <ligand>
        <name>Mg(2+)</name>
        <dbReference type="ChEBI" id="CHEBI:18420"/>
    </ligand>
</feature>
<dbReference type="EC" id="2.2.1.1" evidence="3 10"/>
<comment type="similarity">
    <text evidence="1 16">Belongs to the transketolase family.</text>
</comment>
<dbReference type="NCBIfam" id="TIGR00232">
    <property type="entry name" value="tktlase_bact"/>
    <property type="match status" value="1"/>
</dbReference>
<reference evidence="18" key="1">
    <citation type="submission" date="2013-06" db="EMBL/GenBank/DDBJ databases">
        <authorList>
            <person name="Weinstock G."/>
            <person name="Sodergren E."/>
            <person name="Clifton S."/>
            <person name="Fulton L."/>
            <person name="Fulton B."/>
            <person name="Courtney L."/>
            <person name="Fronick C."/>
            <person name="Harrison M."/>
            <person name="Strong C."/>
            <person name="Farmer C."/>
            <person name="Delahaunty K."/>
            <person name="Markovic C."/>
            <person name="Hall O."/>
            <person name="Minx P."/>
            <person name="Tomlinson C."/>
            <person name="Mitreva M."/>
            <person name="Nelson J."/>
            <person name="Hou S."/>
            <person name="Wollam A."/>
            <person name="Pepin K.H."/>
            <person name="Johnson M."/>
            <person name="Bhonagiri V."/>
            <person name="Nash W.E."/>
            <person name="Warren W."/>
            <person name="Chinwalla A."/>
            <person name="Mardis E.R."/>
            <person name="Wilson R.K."/>
        </authorList>
    </citation>
    <scope>NUCLEOTIDE SEQUENCE [LARGE SCALE GENOMIC DNA]</scope>
    <source>
        <strain evidence="18">ATCC 49176</strain>
    </source>
</reference>
<dbReference type="HOGENOM" id="CLU_009227_0_0_9"/>
<comment type="caution">
    <text evidence="18">The sequence shown here is derived from an EMBL/GenBank/DDBJ whole genome shotgun (WGS) entry which is preliminary data.</text>
</comment>
<dbReference type="InterPro" id="IPR005478">
    <property type="entry name" value="Transketolase_bac-like"/>
</dbReference>
<dbReference type="InterPro" id="IPR005475">
    <property type="entry name" value="Transketolase-like_Pyr-bd"/>
</dbReference>
<dbReference type="FunFam" id="3.40.50.920:FF:000003">
    <property type="entry name" value="Transketolase"/>
    <property type="match status" value="1"/>
</dbReference>
<evidence type="ECO:0000256" key="14">
    <source>
        <dbReference type="PIRSR" id="PIRSR605478-4"/>
    </source>
</evidence>
<evidence type="ECO:0000256" key="1">
    <source>
        <dbReference type="ARBA" id="ARBA00007131"/>
    </source>
</evidence>
<keyword evidence="5 16" id="KW-0808">Transferase</keyword>
<dbReference type="AlphaFoldDB" id="W1Q412"/>
<evidence type="ECO:0000256" key="3">
    <source>
        <dbReference type="ARBA" id="ARBA00013152"/>
    </source>
</evidence>
<feature type="binding site" evidence="13">
    <location>
        <position position="439"/>
    </location>
    <ligand>
        <name>thiamine diphosphate</name>
        <dbReference type="ChEBI" id="CHEBI:58937"/>
    </ligand>
</feature>
<dbReference type="PANTHER" id="PTHR43522:SF2">
    <property type="entry name" value="TRANSKETOLASE 1-RELATED"/>
    <property type="match status" value="1"/>
</dbReference>
<comment type="cofactor">
    <cofactor evidence="13">
        <name>thiamine diphosphate</name>
        <dbReference type="ChEBI" id="CHEBI:58937"/>
    </cofactor>
    <text evidence="13">Binds 1 thiamine pyrophosphate per subunit. During the reaction, the substrate forms a covalent intermediate with the cofactor.</text>
</comment>
<dbReference type="PROSITE" id="PS00801">
    <property type="entry name" value="TRANSKETOLASE_1"/>
    <property type="match status" value="1"/>
</dbReference>
<feature type="binding site" evidence="14">
    <location>
        <position position="191"/>
    </location>
    <ligand>
        <name>Mg(2+)</name>
        <dbReference type="ChEBI" id="CHEBI:18420"/>
    </ligand>
</feature>
<feature type="binding site" evidence="12">
    <location>
        <position position="463"/>
    </location>
    <ligand>
        <name>substrate</name>
    </ligand>
</feature>
<evidence type="ECO:0000259" key="17">
    <source>
        <dbReference type="SMART" id="SM00861"/>
    </source>
</evidence>
<organism evidence="18 19">
    <name type="scientific">Abiotrophia defectiva ATCC 49176</name>
    <dbReference type="NCBI Taxonomy" id="592010"/>
    <lineage>
        <taxon>Bacteria</taxon>
        <taxon>Bacillati</taxon>
        <taxon>Bacillota</taxon>
        <taxon>Bacilli</taxon>
        <taxon>Lactobacillales</taxon>
        <taxon>Aerococcaceae</taxon>
        <taxon>Abiotrophia</taxon>
    </lineage>
</organism>
<dbReference type="eggNOG" id="COG0021">
    <property type="taxonomic scope" value="Bacteria"/>
</dbReference>
<feature type="binding site" evidence="13">
    <location>
        <position position="70"/>
    </location>
    <ligand>
        <name>thiamine diphosphate</name>
        <dbReference type="ChEBI" id="CHEBI:58937"/>
    </ligand>
</feature>
<dbReference type="FunFam" id="3.40.50.970:FF:000004">
    <property type="entry name" value="Transketolase"/>
    <property type="match status" value="1"/>
</dbReference>
<keyword evidence="8 13" id="KW-0786">Thiamine pyrophosphate</keyword>
<keyword evidence="19" id="KW-1185">Reference proteome</keyword>
<keyword evidence="7 14" id="KW-0460">Magnesium</keyword>
<protein>
    <recommendedName>
        <fullName evidence="4 10">Transketolase</fullName>
        <ecNumber evidence="3 10">2.2.1.1</ecNumber>
    </recommendedName>
</protein>
<comment type="function">
    <text evidence="16">Catalyzes the transfer of a two-carbon ketol group from a ketose donor to an aldose acceptor, via a covalent intermediate with the cofactor thiamine pyrophosphate.</text>
</comment>
<dbReference type="FunFam" id="3.40.50.970:FF:000003">
    <property type="entry name" value="Transketolase"/>
    <property type="match status" value="1"/>
</dbReference>
<dbReference type="InterPro" id="IPR005474">
    <property type="entry name" value="Transketolase_N"/>
</dbReference>
<feature type="binding site" evidence="13">
    <location>
        <position position="189"/>
    </location>
    <ligand>
        <name>thiamine diphosphate</name>
        <dbReference type="ChEBI" id="CHEBI:58937"/>
    </ligand>
</feature>
<accession>W1Q412</accession>
<dbReference type="Pfam" id="PF00456">
    <property type="entry name" value="Transketolase_N"/>
    <property type="match status" value="1"/>
</dbReference>
<dbReference type="InterPro" id="IPR009014">
    <property type="entry name" value="Transketo_C/PFOR_II"/>
</dbReference>
<evidence type="ECO:0000256" key="6">
    <source>
        <dbReference type="ARBA" id="ARBA00022723"/>
    </source>
</evidence>
<dbReference type="InterPro" id="IPR020826">
    <property type="entry name" value="Transketolase_BS"/>
</dbReference>
<feature type="binding site" evidence="13">
    <location>
        <position position="264"/>
    </location>
    <ligand>
        <name>thiamine diphosphate</name>
        <dbReference type="ChEBI" id="CHEBI:58937"/>
    </ligand>
</feature>
<dbReference type="EMBL" id="ACIN03000004">
    <property type="protein sequence ID" value="ESK65970.1"/>
    <property type="molecule type" value="Genomic_DNA"/>
</dbReference>
<feature type="binding site" evidence="13">
    <location>
        <position position="160"/>
    </location>
    <ligand>
        <name>thiamine diphosphate</name>
        <dbReference type="ChEBI" id="CHEBI:58937"/>
    </ligand>
</feature>
<dbReference type="Gene3D" id="3.40.50.970">
    <property type="match status" value="2"/>
</dbReference>
<feature type="active site" description="Proton donor" evidence="11">
    <location>
        <position position="413"/>
    </location>
</feature>
<evidence type="ECO:0000256" key="10">
    <source>
        <dbReference type="NCBIfam" id="TIGR00232"/>
    </source>
</evidence>
<comment type="cofactor">
    <cofactor evidence="16">
        <name>Mg(2+)</name>
        <dbReference type="ChEBI" id="CHEBI:18420"/>
    </cofactor>
    <cofactor evidence="16">
        <name>Ca(2+)</name>
        <dbReference type="ChEBI" id="CHEBI:29108"/>
    </cofactor>
    <cofactor evidence="16">
        <name>Mn(2+)</name>
        <dbReference type="ChEBI" id="CHEBI:29035"/>
    </cofactor>
    <cofactor evidence="16">
        <name>Co(2+)</name>
        <dbReference type="ChEBI" id="CHEBI:48828"/>
    </cofactor>
    <text evidence="16">Binds 1 Mg(2+) ion per subunit. Can also utilize other divalent metal cations, such as Ca(2+), Mn(2+) and Co(2+).</text>
</comment>
<comment type="subunit">
    <text evidence="2 16">Homodimer.</text>
</comment>
<comment type="cofactor">
    <cofactor evidence="14">
        <name>Mg(2+)</name>
        <dbReference type="ChEBI" id="CHEBI:18420"/>
    </cofactor>
    <text evidence="14">Binds 1 Mg(2+) ion per subunit. Can also utilize other divalent metal cations, such as Ca(2+), Mn(2+) and Co(2+).</text>
</comment>
<feature type="site" description="Important for catalytic activity" evidence="15">
    <location>
        <position position="264"/>
    </location>
</feature>
<dbReference type="Gene3D" id="3.40.50.920">
    <property type="match status" value="1"/>
</dbReference>
<evidence type="ECO:0000256" key="4">
    <source>
        <dbReference type="ARBA" id="ARBA00016662"/>
    </source>
</evidence>
<evidence type="ECO:0000256" key="16">
    <source>
        <dbReference type="RuleBase" id="RU004996"/>
    </source>
</evidence>
<dbReference type="InterPro" id="IPR049557">
    <property type="entry name" value="Transketolase_CS"/>
</dbReference>